<dbReference type="AlphaFoldDB" id="A0A6L2LX26"/>
<protein>
    <submittedName>
        <fullName evidence="1">Uncharacterized protein</fullName>
    </submittedName>
</protein>
<evidence type="ECO:0000313" key="1">
    <source>
        <dbReference type="EMBL" id="GEU65689.1"/>
    </source>
</evidence>
<comment type="caution">
    <text evidence="1">The sequence shown here is derived from an EMBL/GenBank/DDBJ whole genome shotgun (WGS) entry which is preliminary data.</text>
</comment>
<name>A0A6L2LX26_TANCI</name>
<proteinExistence type="predicted"/>
<reference evidence="1" key="1">
    <citation type="journal article" date="2019" name="Sci. Rep.">
        <title>Draft genome of Tanacetum cinerariifolium, the natural source of mosquito coil.</title>
        <authorList>
            <person name="Yamashiro T."/>
            <person name="Shiraishi A."/>
            <person name="Satake H."/>
            <person name="Nakayama K."/>
        </authorList>
    </citation>
    <scope>NUCLEOTIDE SEQUENCE</scope>
</reference>
<organism evidence="1">
    <name type="scientific">Tanacetum cinerariifolium</name>
    <name type="common">Dalmatian daisy</name>
    <name type="synonym">Chrysanthemum cinerariifolium</name>
    <dbReference type="NCBI Taxonomy" id="118510"/>
    <lineage>
        <taxon>Eukaryota</taxon>
        <taxon>Viridiplantae</taxon>
        <taxon>Streptophyta</taxon>
        <taxon>Embryophyta</taxon>
        <taxon>Tracheophyta</taxon>
        <taxon>Spermatophyta</taxon>
        <taxon>Magnoliopsida</taxon>
        <taxon>eudicotyledons</taxon>
        <taxon>Gunneridae</taxon>
        <taxon>Pentapetalae</taxon>
        <taxon>asterids</taxon>
        <taxon>campanulids</taxon>
        <taxon>Asterales</taxon>
        <taxon>Asteraceae</taxon>
        <taxon>Asteroideae</taxon>
        <taxon>Anthemideae</taxon>
        <taxon>Anthemidinae</taxon>
        <taxon>Tanacetum</taxon>
    </lineage>
</organism>
<sequence>MHPCVSYIGGGDDDDDKGSVGCGGVVVGDEYEGGGDVDVVMVLVDDEDDHGRGGDAWYQLVVDVGGSQRSGGRRWPESHRWWSPKNRREKWGLGLFAPSTIDLSNSSMRSSNTLNLKVMDLIPIGGDKTWSPEHGRSWVAWSRWYEGGGDVDVVMVLVDGGDDHGRGGDAWCRLVIDIGGSQRSGGWRWPESSRWWSPKNRRENGG</sequence>
<accession>A0A6L2LX26</accession>
<dbReference type="EMBL" id="BKCJ010005249">
    <property type="protein sequence ID" value="GEU65689.1"/>
    <property type="molecule type" value="Genomic_DNA"/>
</dbReference>
<gene>
    <name evidence="1" type="ORF">Tci_037667</name>
</gene>